<dbReference type="OrthoDB" id="22174at10239"/>
<dbReference type="RefSeq" id="YP_004322957.1">
    <property type="nucleotide sequence ID" value="NC_015282.1"/>
</dbReference>
<accession>E3SI73</accession>
<dbReference type="KEGG" id="vg:10327562"/>
<reference evidence="1 2" key="1">
    <citation type="journal article" date="2010" name="Environ. Microbiol.">
        <title>Genomic analysis of oceanic cyanobacterial myoviruses compared with T4-like myoviruses from diverse hosts and environments.</title>
        <authorList>
            <person name="Sullivan M.B."/>
            <person name="Huang K.H."/>
            <person name="Ignacio-Espinoza J.C."/>
            <person name="Berlin A.M."/>
            <person name="Kelly L."/>
            <person name="Weigele P.R."/>
            <person name="DeFrancesco A.S."/>
            <person name="Kern S.E."/>
            <person name="Thompson L.R."/>
            <person name="Young S."/>
            <person name="Yandava C."/>
            <person name="Fu R."/>
            <person name="Krastins B."/>
            <person name="Chase M."/>
            <person name="Sarracino D."/>
            <person name="Osburne M.S."/>
            <person name="Henn M.R."/>
            <person name="Chisholm S.W."/>
        </authorList>
    </citation>
    <scope>NUCLEOTIDE SEQUENCE [LARGE SCALE GENOMIC DNA]</scope>
    <source>
        <strain evidence="1">6501-1</strain>
    </source>
</reference>
<organism evidence="1 2">
    <name type="scientific">Synechococcus phage S-SM1</name>
    <dbReference type="NCBI Taxonomy" id="444859"/>
    <lineage>
        <taxon>Viruses</taxon>
        <taxon>Duplodnaviria</taxon>
        <taxon>Heunggongvirae</taxon>
        <taxon>Uroviricota</taxon>
        <taxon>Caudoviricetes</taxon>
        <taxon>Pantevenvirales</taxon>
        <taxon>Kyanoviridae</taxon>
        <taxon>Thetisvirus</taxon>
        <taxon>Thetisvirus ssm1</taxon>
    </lineage>
</organism>
<dbReference type="EMBL" id="GU071094">
    <property type="protein sequence ID" value="ADO97284.1"/>
    <property type="molecule type" value="Genomic_DNA"/>
</dbReference>
<evidence type="ECO:0008006" key="3">
    <source>
        <dbReference type="Google" id="ProtNLM"/>
    </source>
</evidence>
<proteinExistence type="predicted"/>
<protein>
    <recommendedName>
        <fullName evidence="3">Gp157</fullName>
    </recommendedName>
</protein>
<dbReference type="Gene3D" id="2.30.30.100">
    <property type="match status" value="1"/>
</dbReference>
<evidence type="ECO:0000313" key="1">
    <source>
        <dbReference type="EMBL" id="ADO97284.1"/>
    </source>
</evidence>
<keyword evidence="2" id="KW-1185">Reference proteome</keyword>
<sequence>MNVKCIRFLSAENIVADLVEETDDYITIRDAIVAMPIEDGSKVGFAPFAPLQDPNESELTIPKSMVMYITKVAPNLEEQYNSMFQRIVAPNKKIIV</sequence>
<name>E3SI73_9CAUD</name>
<dbReference type="Proteomes" id="UP000006523">
    <property type="component" value="Segment"/>
</dbReference>
<dbReference type="GeneID" id="10327562"/>
<gene>
    <name evidence="1" type="ORF">SSM1_066</name>
</gene>
<evidence type="ECO:0000313" key="2">
    <source>
        <dbReference type="Proteomes" id="UP000006523"/>
    </source>
</evidence>